<evidence type="ECO:0000256" key="19">
    <source>
        <dbReference type="ARBA" id="ARBA00022840"/>
    </source>
</evidence>
<evidence type="ECO:0000256" key="18">
    <source>
        <dbReference type="ARBA" id="ARBA00022824"/>
    </source>
</evidence>
<comment type="function">
    <text evidence="26">Receptor kinase that detects X.oryzae pv. oryzae protein Ax21 to promote innate immunity. Following X.oryzae pv. oryzae protein Ax21 detection, undergoes cleavage, releasing the processed protein kinase Xa21 chain.</text>
</comment>
<evidence type="ECO:0000256" key="22">
    <source>
        <dbReference type="ARBA" id="ARBA00023170"/>
    </source>
</evidence>
<evidence type="ECO:0000256" key="26">
    <source>
        <dbReference type="ARBA" id="ARBA00054320"/>
    </source>
</evidence>
<dbReference type="FunFam" id="3.30.200.20:FF:000432">
    <property type="entry name" value="LRR receptor-like serine/threonine-protein kinase EFR"/>
    <property type="match status" value="1"/>
</dbReference>
<keyword evidence="13 30" id="KW-0812">Transmembrane</keyword>
<dbReference type="PROSITE" id="PS50011">
    <property type="entry name" value="PROTEIN_KINASE_DOM"/>
    <property type="match status" value="1"/>
</dbReference>
<dbReference type="PROSITE" id="PS00108">
    <property type="entry name" value="PROTEIN_KINASE_ST"/>
    <property type="match status" value="1"/>
</dbReference>
<dbReference type="InterPro" id="IPR017441">
    <property type="entry name" value="Protein_kinase_ATP_BS"/>
</dbReference>
<proteinExistence type="inferred from homology"/>
<dbReference type="STRING" id="4529.A0A0E0NBP8"/>
<evidence type="ECO:0000256" key="14">
    <source>
        <dbReference type="ARBA" id="ARBA00022729"/>
    </source>
</evidence>
<dbReference type="Gene3D" id="1.10.510.10">
    <property type="entry name" value="Transferase(Phosphotransferase) domain 1"/>
    <property type="match status" value="1"/>
</dbReference>
<feature type="transmembrane region" description="Helical" evidence="30">
    <location>
        <begin position="726"/>
        <end position="749"/>
    </location>
</feature>
<dbReference type="FunFam" id="3.80.10.10:FF:000383">
    <property type="entry name" value="Leucine-rich repeat receptor protein kinase EMS1"/>
    <property type="match status" value="1"/>
</dbReference>
<evidence type="ECO:0000256" key="11">
    <source>
        <dbReference type="ARBA" id="ARBA00022614"/>
    </source>
</evidence>
<dbReference type="Pfam" id="PF07714">
    <property type="entry name" value="PK_Tyr_Ser-Thr"/>
    <property type="match status" value="1"/>
</dbReference>
<evidence type="ECO:0000256" key="5">
    <source>
        <dbReference type="ARBA" id="ARBA00004479"/>
    </source>
</evidence>
<dbReference type="HOGENOM" id="CLU_000288_22_0_1"/>
<dbReference type="EC" id="2.7.11.1" evidence="7"/>
<protein>
    <recommendedName>
        <fullName evidence="28">Receptor kinase-like protein Xa21</fullName>
        <ecNumber evidence="7">2.7.11.1</ecNumber>
    </recommendedName>
</protein>
<dbReference type="Gramene" id="ORUFI02G08700.1">
    <property type="protein sequence ID" value="ORUFI02G08700.1"/>
    <property type="gene ID" value="ORUFI02G08700"/>
</dbReference>
<dbReference type="GO" id="GO:0005886">
    <property type="term" value="C:plasma membrane"/>
    <property type="evidence" value="ECO:0007669"/>
    <property type="project" value="UniProtKB-SubCell"/>
</dbReference>
<keyword evidence="11" id="KW-0433">Leucine-rich repeat</keyword>
<keyword evidence="10" id="KW-0597">Phosphoprotein</keyword>
<keyword evidence="19 29" id="KW-0067">ATP-binding</keyword>
<evidence type="ECO:0000256" key="6">
    <source>
        <dbReference type="ARBA" id="ARBA00008684"/>
    </source>
</evidence>
<sequence length="1096" mass="119601">MVATGFSFLLALLLLATAVPPAPMTRAQPATDHLALMAFKSQITRDPSSALASWGGNQSLHVCQWRGVTCGIQGRRRGRVVALDLSNLDLSGTIDPSISNLTYLRKLDLPVNHLTGNIPSELGRLLDLQHVNLSYNSLQGDIPASLSLCQQLENISLAFNHLSGGMPPAMGDLSKLRIVQWQNNMLDGKMPRTIGSLGSLEVLNLYNNSLAGSIPSEIGNLTSLVSLILSYNHLTGSVPSSLGNLQRIKNLQLRGNQLSGPVPTFLGNLSSLTILNLGTNRFQGEIVPLQGLTSLTALILQENNLHGGIPSWLGNLSSLVYLSLGGNILTGGIPESLAKLEKLSGLVLAENNLTGYNQFQGAIPTWMCNSSMLSSFAIEMNMISGTVPPCVDHLNSLSVLTIENNQLEANNNYGWEFLSSLTNSSQLKILDFSSNKFRGTLPNAVANLSTNLKALALSENMISGHIPEGIGNLVNLLYLFMSNNSFEGNIPSSLGTLRKLSHLDLGFNNLSGQIPPALGNLTLLNKLYLGQNSLSGPLPSSLRNCTLQKIDIQHNMLRGPIPREIFLISTLSDFMYFQSNMFIGSVPLEIGNLKNIADIDLSNNQISGEIPLSIGDCQSLQYFKLQGNFLQGPIPASVSRLKGLQVLDLSHNYFSGDIPQFLASMNGLASLNLSFNHFEGQVPNDGIFLNINETAIEGNKGLCGGKPDLNLPLCSTHSTKKRSLKLIVAISISSAILLLILLLALFAFWQRSKTQAKSDLSLINDSHLRVSYAELVNATNGFAPENLIGVGSFGSVYKGRMTIQEQEVTAAVKVLNLQQRGASQSFIAECEALRCVRHRNLVKILTVCSSIDFQGHDFKALVYEFLPNGNLDQWLHQHLEENGEDKVLNIIKRLDIAIDVVSALDYLHQHRPLPIIHCDLKPSNILLDGEMVAHVGDFGLARVLHQDHSDMLEKSSGWATNERKQLDMLLQYGLGNEVSILGDVYSYGILLLEMFTGKRPTGTEFREALSLHNYVKMALPDNVINIADQHLLSKNNDGGERNSDGKRTRDTRIACITSILQIGVSCSNESPADRMHIRDALKELQRTKDKFSMSLH</sequence>
<dbReference type="InterPro" id="IPR001245">
    <property type="entry name" value="Ser-Thr/Tyr_kinase_cat_dom"/>
</dbReference>
<evidence type="ECO:0000259" key="32">
    <source>
        <dbReference type="PROSITE" id="PS50011"/>
    </source>
</evidence>
<keyword evidence="15" id="KW-0677">Repeat</keyword>
<dbReference type="FunFam" id="1.10.510.10:FF:000358">
    <property type="entry name" value="Putative leucine-rich repeat receptor-like serine/threonine-protein kinase"/>
    <property type="match status" value="1"/>
</dbReference>
<dbReference type="InterPro" id="IPR001611">
    <property type="entry name" value="Leu-rich_rpt"/>
</dbReference>
<dbReference type="InterPro" id="IPR000719">
    <property type="entry name" value="Prot_kinase_dom"/>
</dbReference>
<dbReference type="InterPro" id="IPR013210">
    <property type="entry name" value="LRR_N_plant-typ"/>
</dbReference>
<evidence type="ECO:0000256" key="21">
    <source>
        <dbReference type="ARBA" id="ARBA00023136"/>
    </source>
</evidence>
<evidence type="ECO:0000256" key="29">
    <source>
        <dbReference type="PROSITE-ProRule" id="PRU10141"/>
    </source>
</evidence>
<dbReference type="PROSITE" id="PS00107">
    <property type="entry name" value="PROTEIN_KINASE_ATP"/>
    <property type="match status" value="1"/>
</dbReference>
<evidence type="ECO:0000313" key="33">
    <source>
        <dbReference type="EnsemblPlants" id="ORUFI02G08700.1"/>
    </source>
</evidence>
<evidence type="ECO:0000256" key="24">
    <source>
        <dbReference type="ARBA" id="ARBA00047899"/>
    </source>
</evidence>
<feature type="chain" id="PRO_5002368609" description="Receptor kinase-like protein Xa21" evidence="31">
    <location>
        <begin position="19"/>
        <end position="1096"/>
    </location>
</feature>
<comment type="subcellular location">
    <subcellularLocation>
        <location evidence="3">Cell membrane</location>
        <topology evidence="3">Single-pass membrane protein</topology>
    </subcellularLocation>
    <subcellularLocation>
        <location evidence="4">Endoplasmic reticulum membrane</location>
        <topology evidence="4">Single-pass membrane protein</topology>
    </subcellularLocation>
    <subcellularLocation>
        <location evidence="5">Membrane</location>
        <topology evidence="5">Single-pass type I membrane protein</topology>
    </subcellularLocation>
</comment>
<comment type="function">
    <text evidence="27">The processed protein kinase Xa21 chain released by protein cleavage after X.oryzae pv. oryzae protein Ax21 detection translocates into the nucleus where it can bind and regulate WRKY62, a transcription factor. Confers resistance to the bacterial pathogen X.oryzae pv. oryzae (Xoo).</text>
</comment>
<evidence type="ECO:0000256" key="2">
    <source>
        <dbReference type="ARBA" id="ARBA00001946"/>
    </source>
</evidence>
<feature type="binding site" evidence="29">
    <location>
        <position position="813"/>
    </location>
    <ligand>
        <name>ATP</name>
        <dbReference type="ChEBI" id="CHEBI:30616"/>
    </ligand>
</feature>
<evidence type="ECO:0000256" key="1">
    <source>
        <dbReference type="ARBA" id="ARBA00001936"/>
    </source>
</evidence>
<dbReference type="PANTHER" id="PTHR27000:SF777">
    <property type="entry name" value="PROTEIN KINASE DOMAIN-CONTAINING PROTEIN"/>
    <property type="match status" value="1"/>
</dbReference>
<keyword evidence="8" id="KW-1003">Cell membrane</keyword>
<keyword evidence="21 30" id="KW-0472">Membrane</keyword>
<dbReference type="EnsemblPlants" id="ORUFI02G08700.1">
    <property type="protein sequence ID" value="ORUFI02G08700.1"/>
    <property type="gene ID" value="ORUFI02G08700"/>
</dbReference>
<dbReference type="Gene3D" id="3.80.10.10">
    <property type="entry name" value="Ribonuclease Inhibitor"/>
    <property type="match status" value="4"/>
</dbReference>
<evidence type="ECO:0000256" key="17">
    <source>
        <dbReference type="ARBA" id="ARBA00022777"/>
    </source>
</evidence>
<dbReference type="FunFam" id="3.80.10.10:FF:000627">
    <property type="entry name" value="Probable leucine-rich repeat receptor-like protein kinase At2g33170"/>
    <property type="match status" value="1"/>
</dbReference>
<keyword evidence="18" id="KW-0256">Endoplasmic reticulum</keyword>
<evidence type="ECO:0000256" key="16">
    <source>
        <dbReference type="ARBA" id="ARBA00022741"/>
    </source>
</evidence>
<evidence type="ECO:0000313" key="34">
    <source>
        <dbReference type="Proteomes" id="UP000008022"/>
    </source>
</evidence>
<reference evidence="34" key="1">
    <citation type="submission" date="2013-06" db="EMBL/GenBank/DDBJ databases">
        <authorList>
            <person name="Zhao Q."/>
        </authorList>
    </citation>
    <scope>NUCLEOTIDE SEQUENCE</scope>
    <source>
        <strain evidence="34">cv. W1943</strain>
    </source>
</reference>
<evidence type="ECO:0000256" key="13">
    <source>
        <dbReference type="ARBA" id="ARBA00022692"/>
    </source>
</evidence>
<dbReference type="FunFam" id="3.80.10.10:FF:000288">
    <property type="entry name" value="LRR receptor-like serine/threonine-protein kinase EFR"/>
    <property type="match status" value="1"/>
</dbReference>
<evidence type="ECO:0000256" key="3">
    <source>
        <dbReference type="ARBA" id="ARBA00004162"/>
    </source>
</evidence>
<dbReference type="AlphaFoldDB" id="A0A0E0NBP8"/>
<dbReference type="Pfam" id="PF23598">
    <property type="entry name" value="LRR_14"/>
    <property type="match status" value="1"/>
</dbReference>
<comment type="cofactor">
    <cofactor evidence="1">
        <name>Mn(2+)</name>
        <dbReference type="ChEBI" id="CHEBI:29035"/>
    </cofactor>
</comment>
<reference evidence="33" key="2">
    <citation type="submission" date="2015-06" db="UniProtKB">
        <authorList>
            <consortium name="EnsemblPlants"/>
        </authorList>
    </citation>
    <scope>IDENTIFICATION</scope>
</reference>
<dbReference type="GO" id="GO:0004674">
    <property type="term" value="F:protein serine/threonine kinase activity"/>
    <property type="evidence" value="ECO:0007669"/>
    <property type="project" value="UniProtKB-KW"/>
</dbReference>
<evidence type="ECO:0000256" key="15">
    <source>
        <dbReference type="ARBA" id="ARBA00022737"/>
    </source>
</evidence>
<evidence type="ECO:0000256" key="25">
    <source>
        <dbReference type="ARBA" id="ARBA00048679"/>
    </source>
</evidence>
<evidence type="ECO:0000256" key="30">
    <source>
        <dbReference type="SAM" id="Phobius"/>
    </source>
</evidence>
<evidence type="ECO:0000256" key="4">
    <source>
        <dbReference type="ARBA" id="ARBA00004389"/>
    </source>
</evidence>
<comment type="cofactor">
    <cofactor evidence="2">
        <name>Mg(2+)</name>
        <dbReference type="ChEBI" id="CHEBI:18420"/>
    </cofactor>
</comment>
<evidence type="ECO:0000256" key="28">
    <source>
        <dbReference type="ARBA" id="ARBA00072040"/>
    </source>
</evidence>
<evidence type="ECO:0000256" key="31">
    <source>
        <dbReference type="SAM" id="SignalP"/>
    </source>
</evidence>
<keyword evidence="16 29" id="KW-0547">Nucleotide-binding</keyword>
<dbReference type="OMA" id="DIQHNML"/>
<feature type="signal peptide" evidence="31">
    <location>
        <begin position="1"/>
        <end position="18"/>
    </location>
</feature>
<dbReference type="GO" id="GO:0005524">
    <property type="term" value="F:ATP binding"/>
    <property type="evidence" value="ECO:0007669"/>
    <property type="project" value="UniProtKB-UniRule"/>
</dbReference>
<feature type="domain" description="Protein kinase" evidence="32">
    <location>
        <begin position="782"/>
        <end position="1096"/>
    </location>
</feature>
<keyword evidence="34" id="KW-1185">Reference proteome</keyword>
<dbReference type="SMART" id="SM00369">
    <property type="entry name" value="LRR_TYP"/>
    <property type="match status" value="8"/>
</dbReference>
<organism evidence="33 34">
    <name type="scientific">Oryza rufipogon</name>
    <name type="common">Brownbeard rice</name>
    <name type="synonym">Asian wild rice</name>
    <dbReference type="NCBI Taxonomy" id="4529"/>
    <lineage>
        <taxon>Eukaryota</taxon>
        <taxon>Viridiplantae</taxon>
        <taxon>Streptophyta</taxon>
        <taxon>Embryophyta</taxon>
        <taxon>Tracheophyta</taxon>
        <taxon>Spermatophyta</taxon>
        <taxon>Magnoliopsida</taxon>
        <taxon>Liliopsida</taxon>
        <taxon>Poales</taxon>
        <taxon>Poaceae</taxon>
        <taxon>BOP clade</taxon>
        <taxon>Oryzoideae</taxon>
        <taxon>Oryzeae</taxon>
        <taxon>Oryzinae</taxon>
        <taxon>Oryza</taxon>
    </lineage>
</organism>
<evidence type="ECO:0000256" key="12">
    <source>
        <dbReference type="ARBA" id="ARBA00022679"/>
    </source>
</evidence>
<evidence type="ECO:0000256" key="27">
    <source>
        <dbReference type="ARBA" id="ARBA00056628"/>
    </source>
</evidence>
<dbReference type="Gene3D" id="3.30.200.20">
    <property type="entry name" value="Phosphorylase Kinase, domain 1"/>
    <property type="match status" value="1"/>
</dbReference>
<comment type="similarity">
    <text evidence="6">Belongs to the protein kinase superfamily. Ser/Thr protein kinase family.</text>
</comment>
<dbReference type="InterPro" id="IPR011009">
    <property type="entry name" value="Kinase-like_dom_sf"/>
</dbReference>
<evidence type="ECO:0000256" key="7">
    <source>
        <dbReference type="ARBA" id="ARBA00012513"/>
    </source>
</evidence>
<dbReference type="InterPro" id="IPR003591">
    <property type="entry name" value="Leu-rich_rpt_typical-subtyp"/>
</dbReference>
<dbReference type="PANTHER" id="PTHR27000">
    <property type="entry name" value="LEUCINE-RICH REPEAT RECEPTOR-LIKE PROTEIN KINASE FAMILY PROTEIN-RELATED"/>
    <property type="match status" value="1"/>
</dbReference>
<comment type="catalytic activity">
    <reaction evidence="24">
        <text>L-threonyl-[protein] + ATP = O-phospho-L-threonyl-[protein] + ADP + H(+)</text>
        <dbReference type="Rhea" id="RHEA:46608"/>
        <dbReference type="Rhea" id="RHEA-COMP:11060"/>
        <dbReference type="Rhea" id="RHEA-COMP:11605"/>
        <dbReference type="ChEBI" id="CHEBI:15378"/>
        <dbReference type="ChEBI" id="CHEBI:30013"/>
        <dbReference type="ChEBI" id="CHEBI:30616"/>
        <dbReference type="ChEBI" id="CHEBI:61977"/>
        <dbReference type="ChEBI" id="CHEBI:456216"/>
        <dbReference type="EC" id="2.7.11.1"/>
    </reaction>
</comment>
<dbReference type="Pfam" id="PF08263">
    <property type="entry name" value="LRRNT_2"/>
    <property type="match status" value="1"/>
</dbReference>
<comment type="catalytic activity">
    <reaction evidence="25">
        <text>L-seryl-[protein] + ATP = O-phospho-L-seryl-[protein] + ADP + H(+)</text>
        <dbReference type="Rhea" id="RHEA:17989"/>
        <dbReference type="Rhea" id="RHEA-COMP:9863"/>
        <dbReference type="Rhea" id="RHEA-COMP:11604"/>
        <dbReference type="ChEBI" id="CHEBI:15378"/>
        <dbReference type="ChEBI" id="CHEBI:29999"/>
        <dbReference type="ChEBI" id="CHEBI:30616"/>
        <dbReference type="ChEBI" id="CHEBI:83421"/>
        <dbReference type="ChEBI" id="CHEBI:456216"/>
        <dbReference type="EC" id="2.7.11.1"/>
    </reaction>
</comment>
<keyword evidence="23" id="KW-0325">Glycoprotein</keyword>
<name>A0A0E0NBP8_ORYRU</name>
<dbReference type="GO" id="GO:0005789">
    <property type="term" value="C:endoplasmic reticulum membrane"/>
    <property type="evidence" value="ECO:0007669"/>
    <property type="project" value="UniProtKB-SubCell"/>
</dbReference>
<dbReference type="SMART" id="SM00220">
    <property type="entry name" value="S_TKc"/>
    <property type="match status" value="1"/>
</dbReference>
<keyword evidence="20 30" id="KW-1133">Transmembrane helix</keyword>
<dbReference type="SUPFAM" id="SSF56112">
    <property type="entry name" value="Protein kinase-like (PK-like)"/>
    <property type="match status" value="1"/>
</dbReference>
<dbReference type="InterPro" id="IPR008271">
    <property type="entry name" value="Ser/Thr_kinase_AS"/>
</dbReference>
<keyword evidence="17" id="KW-0418">Kinase</keyword>
<evidence type="ECO:0000256" key="10">
    <source>
        <dbReference type="ARBA" id="ARBA00022553"/>
    </source>
</evidence>
<evidence type="ECO:0000256" key="8">
    <source>
        <dbReference type="ARBA" id="ARBA00022475"/>
    </source>
</evidence>
<keyword evidence="22" id="KW-0675">Receptor</keyword>
<dbReference type="SUPFAM" id="SSF52058">
    <property type="entry name" value="L domain-like"/>
    <property type="match status" value="2"/>
</dbReference>
<keyword evidence="12" id="KW-0808">Transferase</keyword>
<dbReference type="InterPro" id="IPR032675">
    <property type="entry name" value="LRR_dom_sf"/>
</dbReference>
<evidence type="ECO:0000256" key="9">
    <source>
        <dbReference type="ARBA" id="ARBA00022527"/>
    </source>
</evidence>
<accession>A0A0E0NBP8</accession>
<dbReference type="Pfam" id="PF00560">
    <property type="entry name" value="LRR_1"/>
    <property type="match status" value="8"/>
</dbReference>
<evidence type="ECO:0000256" key="23">
    <source>
        <dbReference type="ARBA" id="ARBA00023180"/>
    </source>
</evidence>
<keyword evidence="9" id="KW-0723">Serine/threonine-protein kinase</keyword>
<evidence type="ECO:0000256" key="20">
    <source>
        <dbReference type="ARBA" id="ARBA00022989"/>
    </source>
</evidence>
<dbReference type="InterPro" id="IPR055414">
    <property type="entry name" value="LRR_R13L4/SHOC2-like"/>
</dbReference>
<dbReference type="eggNOG" id="ENOG502QPYS">
    <property type="taxonomic scope" value="Eukaryota"/>
</dbReference>
<dbReference type="Proteomes" id="UP000008022">
    <property type="component" value="Unassembled WGS sequence"/>
</dbReference>
<keyword evidence="14 31" id="KW-0732">Signal</keyword>